<dbReference type="PANTHER" id="PTHR43022">
    <property type="entry name" value="PROTEIN SMF"/>
    <property type="match status" value="1"/>
</dbReference>
<protein>
    <recommendedName>
        <fullName evidence="2">Smf/DprA SLOG domain-containing protein</fullName>
    </recommendedName>
</protein>
<comment type="similarity">
    <text evidence="1">Belongs to the DprA/Smf family.</text>
</comment>
<dbReference type="Gene3D" id="3.40.50.450">
    <property type="match status" value="1"/>
</dbReference>
<evidence type="ECO:0000256" key="1">
    <source>
        <dbReference type="ARBA" id="ARBA00006525"/>
    </source>
</evidence>
<dbReference type="SUPFAM" id="SSF102405">
    <property type="entry name" value="MCP/YpsA-like"/>
    <property type="match status" value="1"/>
</dbReference>
<accession>A0ABZ3FDA3</accession>
<dbReference type="RefSeq" id="WP_343336918.1">
    <property type="nucleotide sequence ID" value="NZ_CP154622.1"/>
</dbReference>
<dbReference type="InterPro" id="IPR057666">
    <property type="entry name" value="DrpA_SLOG"/>
</dbReference>
<dbReference type="PANTHER" id="PTHR43022:SF1">
    <property type="entry name" value="PROTEIN SMF"/>
    <property type="match status" value="1"/>
</dbReference>
<evidence type="ECO:0000313" key="4">
    <source>
        <dbReference type="Proteomes" id="UP001477947"/>
    </source>
</evidence>
<keyword evidence="4" id="KW-1185">Reference proteome</keyword>
<organism evidence="3 4">
    <name type="scientific">Terrisporobacter petrolearius</name>
    <dbReference type="NCBI Taxonomy" id="1460447"/>
    <lineage>
        <taxon>Bacteria</taxon>
        <taxon>Bacillati</taxon>
        <taxon>Bacillota</taxon>
        <taxon>Clostridia</taxon>
        <taxon>Peptostreptococcales</taxon>
        <taxon>Peptostreptococcaceae</taxon>
        <taxon>Terrisporobacter</taxon>
    </lineage>
</organism>
<gene>
    <name evidence="3" type="ORF">TPELB_20480</name>
</gene>
<dbReference type="Proteomes" id="UP001477947">
    <property type="component" value="Chromosome"/>
</dbReference>
<sequence>MSKTELILTLLNINKIGKKTINKLILNPLPSSVDSFEIFNFIIKNLPNFIIKNLPNFKLNLNIQDVIWAKNKSLNIINYCEKNNIKIMTILDEDFPIKLKVIENNPVIIFYKGNKSCIIENKSVAIIGTRRPTLESEKITRDIAKVFSNKNYIIVSGLAHGIDYNAHISTVKNNNKTIAVLPSGISNIYPSDHKRLCEEILDNDGCIMSEYFPLEKPYKNHFVERDRLQSALSLGVIVVECDTNSGTMHTVNFAKNQNKIICCYKHNSMNCRCRSGNMKLLEDKNTIIIDNSYNINKIENTFIYELNQLDTRIQDTKTLKEQIFFNF</sequence>
<name>A0ABZ3FDA3_9FIRM</name>
<dbReference type="EMBL" id="CP154622">
    <property type="protein sequence ID" value="XAM41735.1"/>
    <property type="molecule type" value="Genomic_DNA"/>
</dbReference>
<reference evidence="3 4" key="1">
    <citation type="submission" date="2024-04" db="EMBL/GenBank/DDBJ databases">
        <title>Isolation and characterization of novel acetogenic strains of the genera Terrisporobacter and Acetoanaerobium.</title>
        <authorList>
            <person name="Boeer T."/>
            <person name="Schueler M.A."/>
            <person name="Lueschen A."/>
            <person name="Eysell L."/>
            <person name="Droege J."/>
            <person name="Heinemann M."/>
            <person name="Engelhardt L."/>
            <person name="Basen M."/>
            <person name="Daniel R."/>
        </authorList>
    </citation>
    <scope>NUCLEOTIDE SEQUENCE [LARGE SCALE GENOMIC DNA]</scope>
    <source>
        <strain evidence="3 4">ELB</strain>
    </source>
</reference>
<evidence type="ECO:0000313" key="3">
    <source>
        <dbReference type="EMBL" id="XAM41735.1"/>
    </source>
</evidence>
<proteinExistence type="inferred from homology"/>
<dbReference type="NCBIfam" id="TIGR00732">
    <property type="entry name" value="dprA"/>
    <property type="match status" value="1"/>
</dbReference>
<evidence type="ECO:0000259" key="2">
    <source>
        <dbReference type="Pfam" id="PF02481"/>
    </source>
</evidence>
<dbReference type="InterPro" id="IPR003488">
    <property type="entry name" value="DprA"/>
</dbReference>
<dbReference type="Pfam" id="PF02481">
    <property type="entry name" value="DNA_processg_A"/>
    <property type="match status" value="1"/>
</dbReference>
<feature type="domain" description="Smf/DprA SLOG" evidence="2">
    <location>
        <begin position="86"/>
        <end position="290"/>
    </location>
</feature>